<proteinExistence type="predicted"/>
<feature type="region of interest" description="Disordered" evidence="1">
    <location>
        <begin position="143"/>
        <end position="166"/>
    </location>
</feature>
<dbReference type="Proteomes" id="UP000017559">
    <property type="component" value="Unassembled WGS sequence"/>
</dbReference>
<protein>
    <recommendedName>
        <fullName evidence="2">DUF7330 domain-containing protein</fullName>
    </recommendedName>
</protein>
<reference evidence="3 4" key="1">
    <citation type="journal article" date="2014" name="BMC Genomics">
        <title>Genome and secretome analysis of the hemibiotrophic fungal pathogen, Moniliophthora roreri, which causes frosty pod rot disease of cacao: mechanisms of the biotrophic and necrotrophic phases.</title>
        <authorList>
            <person name="Meinhardt L.W."/>
            <person name="Costa G.G.L."/>
            <person name="Thomazella D.P.T."/>
            <person name="Teixeira P.J.P.L."/>
            <person name="Carazzolle M.F."/>
            <person name="Schuster S.C."/>
            <person name="Carlson J.E."/>
            <person name="Guiltinan M.J."/>
            <person name="Mieczkowski P."/>
            <person name="Farmer A."/>
            <person name="Ramaraj T."/>
            <person name="Crozier J."/>
            <person name="Davis R.E."/>
            <person name="Shao J."/>
            <person name="Melnick R.L."/>
            <person name="Pereira G.A.G."/>
            <person name="Bailey B.A."/>
        </authorList>
    </citation>
    <scope>NUCLEOTIDE SEQUENCE [LARGE SCALE GENOMIC DNA]</scope>
    <source>
        <strain evidence="3 4">MCA 2997</strain>
    </source>
</reference>
<dbReference type="OrthoDB" id="5289249at2759"/>
<evidence type="ECO:0000256" key="1">
    <source>
        <dbReference type="SAM" id="MobiDB-lite"/>
    </source>
</evidence>
<name>V2XB71_MONRO</name>
<gene>
    <name evidence="3" type="ORF">Moror_6951</name>
</gene>
<dbReference type="STRING" id="1381753.V2XB71"/>
<accession>V2XB71</accession>
<feature type="domain" description="DUF7330" evidence="2">
    <location>
        <begin position="67"/>
        <end position="248"/>
    </location>
</feature>
<evidence type="ECO:0000313" key="3">
    <source>
        <dbReference type="EMBL" id="ESK96443.1"/>
    </source>
</evidence>
<feature type="compositionally biased region" description="Low complexity" evidence="1">
    <location>
        <begin position="157"/>
        <end position="166"/>
    </location>
</feature>
<dbReference type="HOGENOM" id="CLU_070382_3_0_1"/>
<comment type="caution">
    <text evidence="3">The sequence shown here is derived from an EMBL/GenBank/DDBJ whole genome shotgun (WGS) entry which is preliminary data.</text>
</comment>
<dbReference type="AlphaFoldDB" id="V2XB71"/>
<organism evidence="3 4">
    <name type="scientific">Moniliophthora roreri (strain MCA 2997)</name>
    <name type="common">Cocoa frosty pod rot fungus</name>
    <name type="synonym">Crinipellis roreri</name>
    <dbReference type="NCBI Taxonomy" id="1381753"/>
    <lineage>
        <taxon>Eukaryota</taxon>
        <taxon>Fungi</taxon>
        <taxon>Dikarya</taxon>
        <taxon>Basidiomycota</taxon>
        <taxon>Agaricomycotina</taxon>
        <taxon>Agaricomycetes</taxon>
        <taxon>Agaricomycetidae</taxon>
        <taxon>Agaricales</taxon>
        <taxon>Marasmiineae</taxon>
        <taxon>Marasmiaceae</taxon>
        <taxon>Moniliophthora</taxon>
    </lineage>
</organism>
<dbReference type="Pfam" id="PF24016">
    <property type="entry name" value="DUF7330"/>
    <property type="match status" value="1"/>
</dbReference>
<feature type="compositionally biased region" description="Polar residues" evidence="1">
    <location>
        <begin position="143"/>
        <end position="152"/>
    </location>
</feature>
<dbReference type="EMBL" id="AWSO01000047">
    <property type="protein sequence ID" value="ESK96443.1"/>
    <property type="molecule type" value="Genomic_DNA"/>
</dbReference>
<dbReference type="KEGG" id="mrr:Moror_6951"/>
<evidence type="ECO:0000313" key="4">
    <source>
        <dbReference type="Proteomes" id="UP000017559"/>
    </source>
</evidence>
<dbReference type="InterPro" id="IPR055754">
    <property type="entry name" value="DUF7330"/>
</dbReference>
<evidence type="ECO:0000259" key="2">
    <source>
        <dbReference type="Pfam" id="PF24016"/>
    </source>
</evidence>
<keyword evidence="4" id="KW-1185">Reference proteome</keyword>
<sequence>MILVSDEHPEVFDAASKQAEAQQERERVQVEADDPGITYVHDAPPPPYVPPATAARDSIPSSVKPSNYVLIHQKNSAVRGIYGINASLQIPGTLVPLPAEAESPGELRKNLEIASKNGGVDAEVHIVSDAKPCDGRKKVTLETRSSNGSVTTKLHRSGSSSPPIALSSYSHNGSVHVRIPRSFRGTLYLTSCHGNAKLSEGVSGQATLLRDSEGTKRYLIGEFDGAEDGDEVHAETKNGSVRVMYIDETVDSVLKGLVGMLSRFF</sequence>